<dbReference type="PANTHER" id="PTHR10459">
    <property type="entry name" value="DNA LIGASE"/>
    <property type="match status" value="1"/>
</dbReference>
<evidence type="ECO:0000259" key="11">
    <source>
        <dbReference type="PROSITE" id="PS51059"/>
    </source>
</evidence>
<dbReference type="GO" id="GO:0070212">
    <property type="term" value="P:protein poly-ADP-ribosylation"/>
    <property type="evidence" value="ECO:0007669"/>
    <property type="project" value="TreeGrafter"/>
</dbReference>
<name>A0AAD2CNR0_9STRA</name>
<feature type="region of interest" description="Disordered" evidence="9">
    <location>
        <begin position="302"/>
        <end position="330"/>
    </location>
</feature>
<dbReference type="PROSITE" id="PS51059">
    <property type="entry name" value="PARP_CATALYTIC"/>
    <property type="match status" value="1"/>
</dbReference>
<dbReference type="Pfam" id="PF02877">
    <property type="entry name" value="PARP_reg"/>
    <property type="match status" value="1"/>
</dbReference>
<dbReference type="SMART" id="SM00773">
    <property type="entry name" value="WGR"/>
    <property type="match status" value="2"/>
</dbReference>
<dbReference type="GO" id="GO:0003950">
    <property type="term" value="F:NAD+ poly-ADP-ribosyltransferase activity"/>
    <property type="evidence" value="ECO:0007669"/>
    <property type="project" value="UniProtKB-UniRule"/>
</dbReference>
<evidence type="ECO:0000313" key="14">
    <source>
        <dbReference type="EMBL" id="CAJ1941075.1"/>
    </source>
</evidence>
<dbReference type="Gene3D" id="3.30.720.50">
    <property type="match status" value="1"/>
</dbReference>
<dbReference type="SUPFAM" id="SSF117839">
    <property type="entry name" value="WWE domain"/>
    <property type="match status" value="1"/>
</dbReference>
<gene>
    <name evidence="14" type="ORF">CYCCA115_LOCUS7340</name>
</gene>
<feature type="domain" description="WWE" evidence="10">
    <location>
        <begin position="193"/>
        <end position="292"/>
    </location>
</feature>
<evidence type="ECO:0000256" key="3">
    <source>
        <dbReference type="ARBA" id="ARBA00022679"/>
    </source>
</evidence>
<dbReference type="Pfam" id="PF02825">
    <property type="entry name" value="WWE"/>
    <property type="match status" value="1"/>
</dbReference>
<protein>
    <recommendedName>
        <fullName evidence="8">Poly [ADP-ribose] polymerase</fullName>
        <shortName evidence="8">PARP</shortName>
        <ecNumber evidence="8">2.4.2.-</ecNumber>
    </recommendedName>
</protein>
<evidence type="ECO:0000256" key="8">
    <source>
        <dbReference type="RuleBase" id="RU362114"/>
    </source>
</evidence>
<dbReference type="InterPro" id="IPR012317">
    <property type="entry name" value="Poly(ADP-ribose)pol_cat_dom"/>
</dbReference>
<dbReference type="InterPro" id="IPR008893">
    <property type="entry name" value="WGR_domain"/>
</dbReference>
<dbReference type="Gene3D" id="3.90.228.10">
    <property type="match status" value="1"/>
</dbReference>
<dbReference type="SUPFAM" id="SSF47587">
    <property type="entry name" value="Domain of poly(ADP-ribose) polymerase"/>
    <property type="match status" value="1"/>
</dbReference>
<dbReference type="InterPro" id="IPR050800">
    <property type="entry name" value="ARTD/PARP"/>
</dbReference>
<comment type="subcellular location">
    <subcellularLocation>
        <location evidence="1">Nucleus</location>
    </subcellularLocation>
</comment>
<feature type="region of interest" description="Disordered" evidence="9">
    <location>
        <begin position="1"/>
        <end position="47"/>
    </location>
</feature>
<dbReference type="CDD" id="cd01437">
    <property type="entry name" value="parp_like"/>
    <property type="match status" value="1"/>
</dbReference>
<proteinExistence type="inferred from homology"/>
<comment type="similarity">
    <text evidence="7">Belongs to the ARTD/PARP family.</text>
</comment>
<dbReference type="FunFam" id="2.20.140.10:FF:000001">
    <property type="entry name" value="Poly [ADP-ribose] polymerase"/>
    <property type="match status" value="1"/>
</dbReference>
<dbReference type="InterPro" id="IPR036616">
    <property type="entry name" value="Poly(ADP-ribose)pol_reg_dom_sf"/>
</dbReference>
<dbReference type="InterPro" id="IPR036930">
    <property type="entry name" value="WGR_dom_sf"/>
</dbReference>
<evidence type="ECO:0000256" key="9">
    <source>
        <dbReference type="SAM" id="MobiDB-lite"/>
    </source>
</evidence>
<evidence type="ECO:0000256" key="7">
    <source>
        <dbReference type="ARBA" id="ARBA00024347"/>
    </source>
</evidence>
<dbReference type="Gene3D" id="2.20.140.10">
    <property type="entry name" value="WGR domain"/>
    <property type="match status" value="1"/>
</dbReference>
<evidence type="ECO:0000256" key="4">
    <source>
        <dbReference type="ARBA" id="ARBA00022695"/>
    </source>
</evidence>
<evidence type="ECO:0000259" key="13">
    <source>
        <dbReference type="PROSITE" id="PS51977"/>
    </source>
</evidence>
<evidence type="ECO:0000256" key="1">
    <source>
        <dbReference type="ARBA" id="ARBA00004123"/>
    </source>
</evidence>
<dbReference type="EC" id="2.4.2.-" evidence="8"/>
<keyword evidence="6" id="KW-0539">Nucleus</keyword>
<comment type="caution">
    <text evidence="14">The sequence shown here is derived from an EMBL/GenBank/DDBJ whole genome shotgun (WGS) entry which is preliminary data.</text>
</comment>
<dbReference type="Proteomes" id="UP001295423">
    <property type="component" value="Unassembled WGS sequence"/>
</dbReference>
<feature type="domain" description="WGR" evidence="13">
    <location>
        <begin position="372"/>
        <end position="475"/>
    </location>
</feature>
<evidence type="ECO:0000259" key="12">
    <source>
        <dbReference type="PROSITE" id="PS51060"/>
    </source>
</evidence>
<dbReference type="GO" id="GO:1990404">
    <property type="term" value="F:NAD+-protein mono-ADP-ribosyltransferase activity"/>
    <property type="evidence" value="ECO:0007669"/>
    <property type="project" value="TreeGrafter"/>
</dbReference>
<sequence length="864" mass="96296">MTLRRSTRQRNPTQKPAPAPAPAPARTKRKAAPKKKKAAPATKKKTKLTKLKSLKTKQAEFSLEDVVVDPQASLGHVVVCKTPDDDEVPTDAMLALVNPAKNSDKFYILQLVEEENVDNKFHLYMRWGRTGTSGQAQIEDFDDFDKAYAAFDEKFKAKTKLPWAERQEAAAQDETHYHFVGHNMFNMDEHYVSSAGQDNASEDNPKWQYWVGDGVDGKEDGWYDYDATGGAQVERLWREFQNLLASTQQQHEATYVAVRIVASGVWNYAVDLVNMTQTNVTHANHTQRFIRRFTGGDDNGPPAAVTSTAPVVPVTPSSSNTTTNLKTPPVTTSSSAAAVITPAQRNLFSTPKQSAGPPVDDLISVVGKNASDYTVVESGENPGTWYDVVLNQCNIGGNNNKYYRLQMLQEISTKQIYVWFRWGRVGEMPRSSTSTWLGPFDDEEGPAFKAFTKKYRDKTGNVFGATDFKPKKGKYTPIEVDHNVEVTDEALDAASAANQKNAVKTEEVEYLPSKLDNTTKDLIQTLFSKEMRNEALSSFQIDLKRLPLGVPSQAQIQSGIDVLTQIEEKLNDPSSQSDSFMELSSRFYTTIPHSFGRSRPPVIGDKESLQSRYDMCNILMDMYSTSETLRKIEAEEKKATAVKKVLPSPVDQHYESLHADLGLLDKMSKDFQVVNQYFEATKGSHSSAKLLNVWSVNRHQEDERFQEHDKLGNRCLFWHGTNIAVAAPILTSGLRIMPHSGGRVGAGIYLANLQEKSAQYTSGYGAKYACMFLCEAPLGKQHTVDQDGPHASGLKAAPAGFDSVHAVGRIQPKKFTNLKLDGKTVKVPCQEPQDGNKKSSFYHDELLVYKESQVRLRYVITVKL</sequence>
<dbReference type="InterPro" id="IPR004170">
    <property type="entry name" value="WWE_dom"/>
</dbReference>
<dbReference type="AlphaFoldDB" id="A0AAD2CNR0"/>
<dbReference type="GO" id="GO:0006302">
    <property type="term" value="P:double-strand break repair"/>
    <property type="evidence" value="ECO:0007669"/>
    <property type="project" value="TreeGrafter"/>
</dbReference>
<evidence type="ECO:0000259" key="10">
    <source>
        <dbReference type="PROSITE" id="PS50918"/>
    </source>
</evidence>
<dbReference type="PROSITE" id="PS50918">
    <property type="entry name" value="WWE"/>
    <property type="match status" value="1"/>
</dbReference>
<dbReference type="Pfam" id="PF00644">
    <property type="entry name" value="PARP"/>
    <property type="match status" value="1"/>
</dbReference>
<accession>A0AAD2CNR0</accession>
<dbReference type="Pfam" id="PF05406">
    <property type="entry name" value="WGR"/>
    <property type="match status" value="2"/>
</dbReference>
<dbReference type="GO" id="GO:0005730">
    <property type="term" value="C:nucleolus"/>
    <property type="evidence" value="ECO:0007669"/>
    <property type="project" value="TreeGrafter"/>
</dbReference>
<dbReference type="CDD" id="cd07997">
    <property type="entry name" value="WGR_PARP"/>
    <property type="match status" value="1"/>
</dbReference>
<feature type="domain" description="WGR" evidence="13">
    <location>
        <begin position="74"/>
        <end position="177"/>
    </location>
</feature>
<keyword evidence="15" id="KW-1185">Reference proteome</keyword>
<dbReference type="SUPFAM" id="SSF142921">
    <property type="entry name" value="WGR domain-like"/>
    <property type="match status" value="2"/>
</dbReference>
<dbReference type="InterPro" id="IPR004102">
    <property type="entry name" value="Poly(ADP-ribose)pol_reg_dom"/>
</dbReference>
<keyword evidence="3 8" id="KW-0808">Transferase</keyword>
<organism evidence="14 15">
    <name type="scientific">Cylindrotheca closterium</name>
    <dbReference type="NCBI Taxonomy" id="2856"/>
    <lineage>
        <taxon>Eukaryota</taxon>
        <taxon>Sar</taxon>
        <taxon>Stramenopiles</taxon>
        <taxon>Ochrophyta</taxon>
        <taxon>Bacillariophyta</taxon>
        <taxon>Bacillariophyceae</taxon>
        <taxon>Bacillariophycidae</taxon>
        <taxon>Bacillariales</taxon>
        <taxon>Bacillariaceae</taxon>
        <taxon>Cylindrotheca</taxon>
    </lineage>
</organism>
<reference evidence="14" key="1">
    <citation type="submission" date="2023-08" db="EMBL/GenBank/DDBJ databases">
        <authorList>
            <person name="Audoor S."/>
            <person name="Bilcke G."/>
        </authorList>
    </citation>
    <scope>NUCLEOTIDE SEQUENCE</scope>
</reference>
<dbReference type="Gene3D" id="1.20.142.10">
    <property type="entry name" value="Poly(ADP-ribose) polymerase, regulatory domain"/>
    <property type="match status" value="1"/>
</dbReference>
<dbReference type="SUPFAM" id="SSF56399">
    <property type="entry name" value="ADP-ribosylation"/>
    <property type="match status" value="1"/>
</dbReference>
<feature type="domain" description="PARP catalytic" evidence="11">
    <location>
        <begin position="648"/>
        <end position="864"/>
    </location>
</feature>
<dbReference type="EMBL" id="CAKOGP040001001">
    <property type="protein sequence ID" value="CAJ1941075.1"/>
    <property type="molecule type" value="Genomic_DNA"/>
</dbReference>
<dbReference type="InterPro" id="IPR037197">
    <property type="entry name" value="WWE_dom_sf"/>
</dbReference>
<keyword evidence="5 8" id="KW-0520">NAD</keyword>
<feature type="compositionally biased region" description="Basic residues" evidence="9">
    <location>
        <begin position="26"/>
        <end position="47"/>
    </location>
</feature>
<feature type="domain" description="PARP alpha-helical" evidence="12">
    <location>
        <begin position="512"/>
        <end position="630"/>
    </location>
</feature>
<keyword evidence="2 8" id="KW-0328">Glycosyltransferase</keyword>
<keyword evidence="4" id="KW-0548">Nucleotidyltransferase</keyword>
<dbReference type="GO" id="GO:0016779">
    <property type="term" value="F:nucleotidyltransferase activity"/>
    <property type="evidence" value="ECO:0007669"/>
    <property type="project" value="UniProtKB-KW"/>
</dbReference>
<evidence type="ECO:0000313" key="15">
    <source>
        <dbReference type="Proteomes" id="UP001295423"/>
    </source>
</evidence>
<evidence type="ECO:0000256" key="6">
    <source>
        <dbReference type="ARBA" id="ARBA00023242"/>
    </source>
</evidence>
<evidence type="ECO:0000256" key="5">
    <source>
        <dbReference type="ARBA" id="ARBA00023027"/>
    </source>
</evidence>
<dbReference type="PROSITE" id="PS51060">
    <property type="entry name" value="PARP_ALPHA_HD"/>
    <property type="match status" value="1"/>
</dbReference>
<evidence type="ECO:0000256" key="2">
    <source>
        <dbReference type="ARBA" id="ARBA00022676"/>
    </source>
</evidence>
<dbReference type="PROSITE" id="PS51977">
    <property type="entry name" value="WGR"/>
    <property type="match status" value="2"/>
</dbReference>
<dbReference type="PANTHER" id="PTHR10459:SF66">
    <property type="entry name" value="PROTEIN MONO-ADP-RIBOSYLTRANSFERASE PARP3"/>
    <property type="match status" value="1"/>
</dbReference>